<dbReference type="EMBL" id="PFJR01000019">
    <property type="protein sequence ID" value="PIX88461.1"/>
    <property type="molecule type" value="Genomic_DNA"/>
</dbReference>
<accession>A0A2M7MFC3</accession>
<evidence type="ECO:0000313" key="2">
    <source>
        <dbReference type="Proteomes" id="UP000230064"/>
    </source>
</evidence>
<proteinExistence type="predicted"/>
<evidence type="ECO:0000313" key="1">
    <source>
        <dbReference type="EMBL" id="PIX88461.1"/>
    </source>
</evidence>
<comment type="caution">
    <text evidence="1">The sequence shown here is derived from an EMBL/GenBank/DDBJ whole genome shotgun (WGS) entry which is preliminary data.</text>
</comment>
<protein>
    <submittedName>
        <fullName evidence="1">Uncharacterized protein</fullName>
    </submittedName>
</protein>
<dbReference type="Proteomes" id="UP000230064">
    <property type="component" value="Unassembled WGS sequence"/>
</dbReference>
<dbReference type="AlphaFoldDB" id="A0A2M7MFC3"/>
<gene>
    <name evidence="1" type="ORF">COZ30_00785</name>
</gene>
<sequence>MIIYQKYLSTLLEIKLSTFIKNLIHLTFDRELLTGSSSLGACPKDRRVAGGWRPQFVPSLRLERRF</sequence>
<reference evidence="2" key="1">
    <citation type="submission" date="2017-09" db="EMBL/GenBank/DDBJ databases">
        <title>Depth-based differentiation of microbial function through sediment-hosted aquifers and enrichment of novel symbionts in the deep terrestrial subsurface.</title>
        <authorList>
            <person name="Probst A.J."/>
            <person name="Ladd B."/>
            <person name="Jarett J.K."/>
            <person name="Geller-Mcgrath D.E."/>
            <person name="Sieber C.M.K."/>
            <person name="Emerson J.B."/>
            <person name="Anantharaman K."/>
            <person name="Thomas B.C."/>
            <person name="Malmstrom R."/>
            <person name="Stieglmeier M."/>
            <person name="Klingl A."/>
            <person name="Woyke T."/>
            <person name="Ryan C.M."/>
            <person name="Banfield J.F."/>
        </authorList>
    </citation>
    <scope>NUCLEOTIDE SEQUENCE [LARGE SCALE GENOMIC DNA]</scope>
</reference>
<organism evidence="1 2">
    <name type="scientific">Candidatus Nealsonbacteria bacterium CG_4_10_14_3_um_filter_36_16</name>
    <dbReference type="NCBI Taxonomy" id="1974685"/>
    <lineage>
        <taxon>Bacteria</taxon>
        <taxon>Candidatus Nealsoniibacteriota</taxon>
    </lineage>
</organism>
<name>A0A2M7MFC3_9BACT</name>